<dbReference type="EMBL" id="KB296507">
    <property type="protein sequence ID" value="ELU11699.1"/>
    <property type="molecule type" value="Genomic_DNA"/>
</dbReference>
<dbReference type="Proteomes" id="UP000014760">
    <property type="component" value="Unassembled WGS sequence"/>
</dbReference>
<keyword evidence="6" id="KW-1015">Disulfide bond</keyword>
<keyword evidence="10" id="KW-0472">Membrane</keyword>
<evidence type="ECO:0000313" key="12">
    <source>
        <dbReference type="EMBL" id="ELU11699.1"/>
    </source>
</evidence>
<protein>
    <recommendedName>
        <fullName evidence="11">EGF-like domain-containing protein</fullName>
    </recommendedName>
</protein>
<keyword evidence="7" id="KW-0325">Glycoprotein</keyword>
<evidence type="ECO:0000256" key="9">
    <source>
        <dbReference type="SAM" id="MobiDB-lite"/>
    </source>
</evidence>
<dbReference type="SUPFAM" id="SSF57196">
    <property type="entry name" value="EGF/Laminin"/>
    <property type="match status" value="3"/>
</dbReference>
<organism evidence="12">
    <name type="scientific">Capitella teleta</name>
    <name type="common">Polychaete worm</name>
    <dbReference type="NCBI Taxonomy" id="283909"/>
    <lineage>
        <taxon>Eukaryota</taxon>
        <taxon>Metazoa</taxon>
        <taxon>Spiralia</taxon>
        <taxon>Lophotrochozoa</taxon>
        <taxon>Annelida</taxon>
        <taxon>Polychaeta</taxon>
        <taxon>Sedentaria</taxon>
        <taxon>Scolecida</taxon>
        <taxon>Capitellidae</taxon>
        <taxon>Capitella</taxon>
    </lineage>
</organism>
<evidence type="ECO:0000256" key="10">
    <source>
        <dbReference type="SAM" id="Phobius"/>
    </source>
</evidence>
<keyword evidence="10" id="KW-1133">Transmembrane helix</keyword>
<keyword evidence="10" id="KW-0812">Transmembrane</keyword>
<evidence type="ECO:0000313" key="13">
    <source>
        <dbReference type="EnsemblMetazoa" id="CapteP211817"/>
    </source>
</evidence>
<evidence type="ECO:0000256" key="8">
    <source>
        <dbReference type="PROSITE-ProRule" id="PRU00076"/>
    </source>
</evidence>
<dbReference type="HOGENOM" id="CLU_968286_0_0_1"/>
<dbReference type="SMART" id="SM00179">
    <property type="entry name" value="EGF_CA"/>
    <property type="match status" value="2"/>
</dbReference>
<evidence type="ECO:0000256" key="7">
    <source>
        <dbReference type="ARBA" id="ARBA00023180"/>
    </source>
</evidence>
<keyword evidence="4" id="KW-0732">Signal</keyword>
<dbReference type="InterPro" id="IPR001881">
    <property type="entry name" value="EGF-like_Ca-bd_dom"/>
</dbReference>
<name>R7UZJ1_CAPTE</name>
<evidence type="ECO:0000256" key="5">
    <source>
        <dbReference type="ARBA" id="ARBA00022737"/>
    </source>
</evidence>
<evidence type="ECO:0000313" key="14">
    <source>
        <dbReference type="Proteomes" id="UP000014760"/>
    </source>
</evidence>
<accession>R7UZJ1</accession>
<evidence type="ECO:0000259" key="11">
    <source>
        <dbReference type="PROSITE" id="PS50026"/>
    </source>
</evidence>
<dbReference type="Pfam" id="PF07645">
    <property type="entry name" value="EGF_CA"/>
    <property type="match status" value="2"/>
</dbReference>
<evidence type="ECO:0000256" key="2">
    <source>
        <dbReference type="ARBA" id="ARBA00022525"/>
    </source>
</evidence>
<dbReference type="AlphaFoldDB" id="R7UZJ1"/>
<dbReference type="FunFam" id="2.10.25.10:FF:000014">
    <property type="entry name" value="Latent-transforming growth factor beta-binding protein 3"/>
    <property type="match status" value="1"/>
</dbReference>
<dbReference type="PANTHER" id="PTHR24040:SF13">
    <property type="entry name" value="FIBROPELLIN-1"/>
    <property type="match status" value="1"/>
</dbReference>
<dbReference type="InterPro" id="IPR049883">
    <property type="entry name" value="NOTCH1_EGF-like"/>
</dbReference>
<evidence type="ECO:0000256" key="4">
    <source>
        <dbReference type="ARBA" id="ARBA00022729"/>
    </source>
</evidence>
<dbReference type="PROSITE" id="PS00010">
    <property type="entry name" value="ASX_HYDROXYL"/>
    <property type="match status" value="1"/>
</dbReference>
<dbReference type="PROSITE" id="PS50026">
    <property type="entry name" value="EGF_3"/>
    <property type="match status" value="1"/>
</dbReference>
<dbReference type="PROSITE" id="PS01186">
    <property type="entry name" value="EGF_2"/>
    <property type="match status" value="1"/>
</dbReference>
<sequence>MLVVAVCPTGKYKGVGDPVINDEPNCENECHCTELQCVYINGTCIDGCGIGWKGDVCNERDCEVENGGCQHQCTEDKRDEWCSCDEGIDISPNDWKKCLDINECLGESDCHECINTIGSYTCRCDHGYELHPNGTSCGDVDECERGMYDVDRCHTCVNLIGGHTCLCNETFVLDKSNNNETCIGIAVVVLLLLAAAFAVVCFVKRRRKQEKNPKQSEVPTNTSFKISDVNVPDVEILEENEYEEIRDSSIEPLPSAAATKQTPDVTYYNTSGKHPTTLDNSTSDGNSA</sequence>
<dbReference type="InterPro" id="IPR051145">
    <property type="entry name" value="GAS-SHBG-PROS"/>
</dbReference>
<dbReference type="STRING" id="283909.R7UZJ1"/>
<dbReference type="Gene3D" id="2.10.25.10">
    <property type="entry name" value="Laminin"/>
    <property type="match status" value="3"/>
</dbReference>
<feature type="domain" description="EGF-like" evidence="11">
    <location>
        <begin position="100"/>
        <end position="138"/>
    </location>
</feature>
<dbReference type="OMA" id="GCASNIC"/>
<comment type="subcellular location">
    <subcellularLocation>
        <location evidence="1">Secreted</location>
    </subcellularLocation>
</comment>
<keyword evidence="2" id="KW-0964">Secreted</keyword>
<reference evidence="13" key="3">
    <citation type="submission" date="2015-06" db="UniProtKB">
        <authorList>
            <consortium name="EnsemblMetazoa"/>
        </authorList>
    </citation>
    <scope>IDENTIFICATION</scope>
</reference>
<reference evidence="12 14" key="2">
    <citation type="journal article" date="2013" name="Nature">
        <title>Insights into bilaterian evolution from three spiralian genomes.</title>
        <authorList>
            <person name="Simakov O."/>
            <person name="Marletaz F."/>
            <person name="Cho S.J."/>
            <person name="Edsinger-Gonzales E."/>
            <person name="Havlak P."/>
            <person name="Hellsten U."/>
            <person name="Kuo D.H."/>
            <person name="Larsson T."/>
            <person name="Lv J."/>
            <person name="Arendt D."/>
            <person name="Savage R."/>
            <person name="Osoegawa K."/>
            <person name="de Jong P."/>
            <person name="Grimwood J."/>
            <person name="Chapman J.A."/>
            <person name="Shapiro H."/>
            <person name="Aerts A."/>
            <person name="Otillar R.P."/>
            <person name="Terry A.Y."/>
            <person name="Boore J.L."/>
            <person name="Grigoriev I.V."/>
            <person name="Lindberg D.R."/>
            <person name="Seaver E.C."/>
            <person name="Weisblat D.A."/>
            <person name="Putnam N.H."/>
            <person name="Rokhsar D.S."/>
        </authorList>
    </citation>
    <scope>NUCLEOTIDE SEQUENCE</scope>
    <source>
        <strain evidence="12 14">I ESC-2004</strain>
    </source>
</reference>
<dbReference type="CDD" id="cd00054">
    <property type="entry name" value="EGF_CA"/>
    <property type="match status" value="1"/>
</dbReference>
<feature type="region of interest" description="Disordered" evidence="9">
    <location>
        <begin position="245"/>
        <end position="288"/>
    </location>
</feature>
<comment type="caution">
    <text evidence="8">Lacks conserved residue(s) required for the propagation of feature annotation.</text>
</comment>
<dbReference type="InterPro" id="IPR000742">
    <property type="entry name" value="EGF"/>
</dbReference>
<evidence type="ECO:0000256" key="6">
    <source>
        <dbReference type="ARBA" id="ARBA00023157"/>
    </source>
</evidence>
<dbReference type="InterPro" id="IPR000152">
    <property type="entry name" value="EGF-type_Asp/Asn_hydroxyl_site"/>
</dbReference>
<proteinExistence type="predicted"/>
<dbReference type="GO" id="GO:0005576">
    <property type="term" value="C:extracellular region"/>
    <property type="evidence" value="ECO:0007669"/>
    <property type="project" value="UniProtKB-SubCell"/>
</dbReference>
<dbReference type="SMART" id="SM00181">
    <property type="entry name" value="EGF"/>
    <property type="match status" value="3"/>
</dbReference>
<evidence type="ECO:0000256" key="1">
    <source>
        <dbReference type="ARBA" id="ARBA00004613"/>
    </source>
</evidence>
<feature type="compositionally biased region" description="Polar residues" evidence="9">
    <location>
        <begin position="258"/>
        <end position="288"/>
    </location>
</feature>
<dbReference type="GO" id="GO:0005509">
    <property type="term" value="F:calcium ion binding"/>
    <property type="evidence" value="ECO:0007669"/>
    <property type="project" value="InterPro"/>
</dbReference>
<dbReference type="EnsemblMetazoa" id="CapteT211817">
    <property type="protein sequence ID" value="CapteP211817"/>
    <property type="gene ID" value="CapteG211817"/>
</dbReference>
<keyword evidence="14" id="KW-1185">Reference proteome</keyword>
<keyword evidence="3 8" id="KW-0245">EGF-like domain</keyword>
<gene>
    <name evidence="12" type="ORF">CAPTEDRAFT_211817</name>
</gene>
<evidence type="ECO:0000256" key="3">
    <source>
        <dbReference type="ARBA" id="ARBA00022536"/>
    </source>
</evidence>
<dbReference type="OrthoDB" id="6063061at2759"/>
<feature type="non-terminal residue" evidence="12">
    <location>
        <position position="288"/>
    </location>
</feature>
<reference evidence="14" key="1">
    <citation type="submission" date="2012-12" db="EMBL/GenBank/DDBJ databases">
        <authorList>
            <person name="Hellsten U."/>
            <person name="Grimwood J."/>
            <person name="Chapman J.A."/>
            <person name="Shapiro H."/>
            <person name="Aerts A."/>
            <person name="Otillar R.P."/>
            <person name="Terry A.Y."/>
            <person name="Boore J.L."/>
            <person name="Simakov O."/>
            <person name="Marletaz F."/>
            <person name="Cho S.-J."/>
            <person name="Edsinger-Gonzales E."/>
            <person name="Havlak P."/>
            <person name="Kuo D.-H."/>
            <person name="Larsson T."/>
            <person name="Lv J."/>
            <person name="Arendt D."/>
            <person name="Savage R."/>
            <person name="Osoegawa K."/>
            <person name="de Jong P."/>
            <person name="Lindberg D.R."/>
            <person name="Seaver E.C."/>
            <person name="Weisblat D.A."/>
            <person name="Putnam N.H."/>
            <person name="Grigoriev I.V."/>
            <person name="Rokhsar D.S."/>
        </authorList>
    </citation>
    <scope>NUCLEOTIDE SEQUENCE</scope>
    <source>
        <strain evidence="14">I ESC-2004</strain>
    </source>
</reference>
<feature type="transmembrane region" description="Helical" evidence="10">
    <location>
        <begin position="183"/>
        <end position="203"/>
    </location>
</feature>
<keyword evidence="5" id="KW-0677">Repeat</keyword>
<dbReference type="EMBL" id="AMQN01019985">
    <property type="status" value="NOT_ANNOTATED_CDS"/>
    <property type="molecule type" value="Genomic_DNA"/>
</dbReference>
<dbReference type="PANTHER" id="PTHR24040">
    <property type="entry name" value="LAMININ G-LIKE DOMAIN-CONTAINING PROTEIN"/>
    <property type="match status" value="1"/>
</dbReference>